<dbReference type="Proteomes" id="UP001301958">
    <property type="component" value="Unassembled WGS sequence"/>
</dbReference>
<keyword evidence="2" id="KW-1185">Reference proteome</keyword>
<comment type="caution">
    <text evidence="1">The sequence shown here is derived from an EMBL/GenBank/DDBJ whole genome shotgun (WGS) entry which is preliminary data.</text>
</comment>
<reference evidence="1" key="2">
    <citation type="submission" date="2023-05" db="EMBL/GenBank/DDBJ databases">
        <authorList>
            <consortium name="Lawrence Berkeley National Laboratory"/>
            <person name="Steindorff A."/>
            <person name="Hensen N."/>
            <person name="Bonometti L."/>
            <person name="Westerberg I."/>
            <person name="Brannstrom I.O."/>
            <person name="Guillou S."/>
            <person name="Cros-Aarteil S."/>
            <person name="Calhoun S."/>
            <person name="Haridas S."/>
            <person name="Kuo A."/>
            <person name="Mondo S."/>
            <person name="Pangilinan J."/>
            <person name="Riley R."/>
            <person name="Labutti K."/>
            <person name="Andreopoulos B."/>
            <person name="Lipzen A."/>
            <person name="Chen C."/>
            <person name="Yanf M."/>
            <person name="Daum C."/>
            <person name="Ng V."/>
            <person name="Clum A."/>
            <person name="Ohm R."/>
            <person name="Martin F."/>
            <person name="Silar P."/>
            <person name="Natvig D."/>
            <person name="Lalanne C."/>
            <person name="Gautier V."/>
            <person name="Ament-Velasquez S.L."/>
            <person name="Kruys A."/>
            <person name="Hutchinson M.I."/>
            <person name="Powell A.J."/>
            <person name="Barry K."/>
            <person name="Miller A.N."/>
            <person name="Grigoriev I.V."/>
            <person name="Debuchy R."/>
            <person name="Gladieux P."/>
            <person name="Thoren M.H."/>
            <person name="Johannesson H."/>
        </authorList>
    </citation>
    <scope>NUCLEOTIDE SEQUENCE</scope>
    <source>
        <strain evidence="1">CBS 990.96</strain>
    </source>
</reference>
<dbReference type="EMBL" id="MU865802">
    <property type="protein sequence ID" value="KAK4220447.1"/>
    <property type="molecule type" value="Genomic_DNA"/>
</dbReference>
<protein>
    <submittedName>
        <fullName evidence="1">Uncharacterized protein</fullName>
    </submittedName>
</protein>
<dbReference type="AlphaFoldDB" id="A0AAN7BEJ3"/>
<accession>A0AAN7BEJ3</accession>
<evidence type="ECO:0000313" key="2">
    <source>
        <dbReference type="Proteomes" id="UP001301958"/>
    </source>
</evidence>
<gene>
    <name evidence="1" type="ORF">QBC38DRAFT_462630</name>
</gene>
<evidence type="ECO:0000313" key="1">
    <source>
        <dbReference type="EMBL" id="KAK4220447.1"/>
    </source>
</evidence>
<feature type="non-terminal residue" evidence="1">
    <location>
        <position position="68"/>
    </location>
</feature>
<proteinExistence type="predicted"/>
<name>A0AAN7BEJ3_9PEZI</name>
<reference evidence="1" key="1">
    <citation type="journal article" date="2023" name="Mol. Phylogenet. Evol.">
        <title>Genome-scale phylogeny and comparative genomics of the fungal order Sordariales.</title>
        <authorList>
            <person name="Hensen N."/>
            <person name="Bonometti L."/>
            <person name="Westerberg I."/>
            <person name="Brannstrom I.O."/>
            <person name="Guillou S."/>
            <person name="Cros-Aarteil S."/>
            <person name="Calhoun S."/>
            <person name="Haridas S."/>
            <person name="Kuo A."/>
            <person name="Mondo S."/>
            <person name="Pangilinan J."/>
            <person name="Riley R."/>
            <person name="LaButti K."/>
            <person name="Andreopoulos B."/>
            <person name="Lipzen A."/>
            <person name="Chen C."/>
            <person name="Yan M."/>
            <person name="Daum C."/>
            <person name="Ng V."/>
            <person name="Clum A."/>
            <person name="Steindorff A."/>
            <person name="Ohm R.A."/>
            <person name="Martin F."/>
            <person name="Silar P."/>
            <person name="Natvig D.O."/>
            <person name="Lalanne C."/>
            <person name="Gautier V."/>
            <person name="Ament-Velasquez S.L."/>
            <person name="Kruys A."/>
            <person name="Hutchinson M.I."/>
            <person name="Powell A.J."/>
            <person name="Barry K."/>
            <person name="Miller A.N."/>
            <person name="Grigoriev I.V."/>
            <person name="Debuchy R."/>
            <person name="Gladieux P."/>
            <person name="Hiltunen Thoren M."/>
            <person name="Johannesson H."/>
        </authorList>
    </citation>
    <scope>NUCLEOTIDE SEQUENCE</scope>
    <source>
        <strain evidence="1">CBS 990.96</strain>
    </source>
</reference>
<sequence>MIVQIGEKVVNRKGRFQQQFVAGRNGPVHGWLLDHIMMQEIVDVDSTGVTRHLWSMGECQGACSGTSE</sequence>
<organism evidence="1 2">
    <name type="scientific">Podospora fimiseda</name>
    <dbReference type="NCBI Taxonomy" id="252190"/>
    <lineage>
        <taxon>Eukaryota</taxon>
        <taxon>Fungi</taxon>
        <taxon>Dikarya</taxon>
        <taxon>Ascomycota</taxon>
        <taxon>Pezizomycotina</taxon>
        <taxon>Sordariomycetes</taxon>
        <taxon>Sordariomycetidae</taxon>
        <taxon>Sordariales</taxon>
        <taxon>Podosporaceae</taxon>
        <taxon>Podospora</taxon>
    </lineage>
</organism>